<sequence length="86" mass="10408">MGSINFFLMFLILGFFFNVLPWALALTSDKAERYQKLIWFLMSFLFSWIGYFVYYYVIIEPDSTPVNYRNRVLKDKNGKPVRNLYR</sequence>
<keyword evidence="1" id="KW-0472">Membrane</keyword>
<feature type="transmembrane region" description="Helical" evidence="1">
    <location>
        <begin position="37"/>
        <end position="58"/>
    </location>
</feature>
<organism evidence="2 3">
    <name type="scientific">Alteromonas marina</name>
    <dbReference type="NCBI Taxonomy" id="203795"/>
    <lineage>
        <taxon>Bacteria</taxon>
        <taxon>Pseudomonadati</taxon>
        <taxon>Pseudomonadota</taxon>
        <taxon>Gammaproteobacteria</taxon>
        <taxon>Alteromonadales</taxon>
        <taxon>Alteromonadaceae</taxon>
        <taxon>Alteromonas/Salinimonas group</taxon>
        <taxon>Alteromonas</taxon>
    </lineage>
</organism>
<dbReference type="EMBL" id="JWLW01000032">
    <property type="protein sequence ID" value="KHT48866.1"/>
    <property type="molecule type" value="Genomic_DNA"/>
</dbReference>
<proteinExistence type="predicted"/>
<name>A0A0B3Y9P8_9ALTE</name>
<evidence type="ECO:0000313" key="3">
    <source>
        <dbReference type="Proteomes" id="UP000031197"/>
    </source>
</evidence>
<keyword evidence="3" id="KW-1185">Reference proteome</keyword>
<keyword evidence="1" id="KW-0812">Transmembrane</keyword>
<evidence type="ECO:0000256" key="1">
    <source>
        <dbReference type="SAM" id="Phobius"/>
    </source>
</evidence>
<gene>
    <name evidence="2" type="ORF">RJ41_14120</name>
</gene>
<comment type="caution">
    <text evidence="2">The sequence shown here is derived from an EMBL/GenBank/DDBJ whole genome shotgun (WGS) entry which is preliminary data.</text>
</comment>
<keyword evidence="1" id="KW-1133">Transmembrane helix</keyword>
<evidence type="ECO:0000313" key="2">
    <source>
        <dbReference type="EMBL" id="KHT48866.1"/>
    </source>
</evidence>
<dbReference type="AlphaFoldDB" id="A0A0B3Y9P8"/>
<feature type="transmembrane region" description="Helical" evidence="1">
    <location>
        <begin position="6"/>
        <end position="25"/>
    </location>
</feature>
<evidence type="ECO:0008006" key="4">
    <source>
        <dbReference type="Google" id="ProtNLM"/>
    </source>
</evidence>
<accession>A0A0B3Y9P8</accession>
<reference evidence="2 3" key="1">
    <citation type="submission" date="2014-12" db="EMBL/GenBank/DDBJ databases">
        <title>Genome sequencing of Alteromonas marina AD001.</title>
        <authorList>
            <person name="Adrian T.G.S."/>
            <person name="Chan K.G."/>
        </authorList>
    </citation>
    <scope>NUCLEOTIDE SEQUENCE [LARGE SCALE GENOMIC DNA]</scope>
    <source>
        <strain evidence="2 3">AD001</strain>
    </source>
</reference>
<dbReference type="Proteomes" id="UP000031197">
    <property type="component" value="Unassembled WGS sequence"/>
</dbReference>
<protein>
    <recommendedName>
        <fullName evidence="4">Cardiolipin synthase N-terminal domain-containing protein</fullName>
    </recommendedName>
</protein>